<evidence type="ECO:0000256" key="4">
    <source>
        <dbReference type="ARBA" id="ARBA00022989"/>
    </source>
</evidence>
<evidence type="ECO:0000259" key="8">
    <source>
        <dbReference type="Pfam" id="PF04138"/>
    </source>
</evidence>
<dbReference type="CDD" id="cd04179">
    <property type="entry name" value="DPM_DPG-synthase_like"/>
    <property type="match status" value="1"/>
</dbReference>
<evidence type="ECO:0000256" key="6">
    <source>
        <dbReference type="SAM" id="Phobius"/>
    </source>
</evidence>
<evidence type="ECO:0000256" key="1">
    <source>
        <dbReference type="ARBA" id="ARBA00004141"/>
    </source>
</evidence>
<feature type="transmembrane region" description="Helical" evidence="6">
    <location>
        <begin position="249"/>
        <end position="269"/>
    </location>
</feature>
<comment type="similarity">
    <text evidence="2">Belongs to the glycosyltransferase 2 family.</text>
</comment>
<dbReference type="InterPro" id="IPR007267">
    <property type="entry name" value="GtrA_DPMS_TM"/>
</dbReference>
<dbReference type="GO" id="GO:0016020">
    <property type="term" value="C:membrane"/>
    <property type="evidence" value="ECO:0007669"/>
    <property type="project" value="UniProtKB-SubCell"/>
</dbReference>
<evidence type="ECO:0000256" key="2">
    <source>
        <dbReference type="ARBA" id="ARBA00006739"/>
    </source>
</evidence>
<dbReference type="Proteomes" id="UP000422989">
    <property type="component" value="Chromosome"/>
</dbReference>
<keyword evidence="3 6" id="KW-0812">Transmembrane</keyword>
<dbReference type="Pfam" id="PF04138">
    <property type="entry name" value="GtrA_DPMS_TM"/>
    <property type="match status" value="1"/>
</dbReference>
<dbReference type="OrthoDB" id="9810303at2"/>
<dbReference type="InterPro" id="IPR029044">
    <property type="entry name" value="Nucleotide-diphossugar_trans"/>
</dbReference>
<evidence type="ECO:0000256" key="5">
    <source>
        <dbReference type="ARBA" id="ARBA00023136"/>
    </source>
</evidence>
<reference evidence="9 10" key="1">
    <citation type="submission" date="2018-09" db="EMBL/GenBank/DDBJ databases">
        <title>Whole genome sequencing of Microbacterium oryzae strain MB-10T.</title>
        <authorList>
            <person name="Das S.K."/>
        </authorList>
    </citation>
    <scope>NUCLEOTIDE SEQUENCE [LARGE SCALE GENOMIC DNA]</scope>
    <source>
        <strain evidence="9 10">MB-10</strain>
    </source>
</reference>
<evidence type="ECO:0000313" key="10">
    <source>
        <dbReference type="Proteomes" id="UP000422989"/>
    </source>
</evidence>
<organism evidence="9 10">
    <name type="scientific">Microbacterium oryzae</name>
    <dbReference type="NCBI Taxonomy" id="743009"/>
    <lineage>
        <taxon>Bacteria</taxon>
        <taxon>Bacillati</taxon>
        <taxon>Actinomycetota</taxon>
        <taxon>Actinomycetes</taxon>
        <taxon>Micrococcales</taxon>
        <taxon>Microbacteriaceae</taxon>
        <taxon>Microbacterium</taxon>
    </lineage>
</organism>
<dbReference type="GO" id="GO:0016740">
    <property type="term" value="F:transferase activity"/>
    <property type="evidence" value="ECO:0007669"/>
    <property type="project" value="UniProtKB-KW"/>
</dbReference>
<evidence type="ECO:0000259" key="7">
    <source>
        <dbReference type="Pfam" id="PF00535"/>
    </source>
</evidence>
<dbReference type="PANTHER" id="PTHR48090:SF7">
    <property type="entry name" value="RFBJ PROTEIN"/>
    <property type="match status" value="1"/>
</dbReference>
<dbReference type="InterPro" id="IPR001173">
    <property type="entry name" value="Glyco_trans_2-like"/>
</dbReference>
<proteinExistence type="inferred from homology"/>
<dbReference type="InterPro" id="IPR050256">
    <property type="entry name" value="Glycosyltransferase_2"/>
</dbReference>
<feature type="transmembrane region" description="Helical" evidence="6">
    <location>
        <begin position="290"/>
        <end position="318"/>
    </location>
</feature>
<dbReference type="RefSeq" id="WP_156241943.1">
    <property type="nucleotide sequence ID" value="NZ_BAAAZL010000004.1"/>
</dbReference>
<feature type="transmembrane region" description="Helical" evidence="6">
    <location>
        <begin position="218"/>
        <end position="243"/>
    </location>
</feature>
<dbReference type="AlphaFoldDB" id="A0A6I6E3U7"/>
<dbReference type="Pfam" id="PF00535">
    <property type="entry name" value="Glycos_transf_2"/>
    <property type="match status" value="1"/>
</dbReference>
<dbReference type="PANTHER" id="PTHR48090">
    <property type="entry name" value="UNDECAPRENYL-PHOSPHATE 4-DEOXY-4-FORMAMIDO-L-ARABINOSE TRANSFERASE-RELATED"/>
    <property type="match status" value="1"/>
</dbReference>
<evidence type="ECO:0000313" key="9">
    <source>
        <dbReference type="EMBL" id="QGU27447.1"/>
    </source>
</evidence>
<dbReference type="GO" id="GO:0000271">
    <property type="term" value="P:polysaccharide biosynthetic process"/>
    <property type="evidence" value="ECO:0007669"/>
    <property type="project" value="InterPro"/>
</dbReference>
<dbReference type="EMBL" id="CP032550">
    <property type="protein sequence ID" value="QGU27447.1"/>
    <property type="molecule type" value="Genomic_DNA"/>
</dbReference>
<keyword evidence="10" id="KW-1185">Reference proteome</keyword>
<protein>
    <submittedName>
        <fullName evidence="9">Glycosyltransferase</fullName>
    </submittedName>
</protein>
<keyword evidence="9" id="KW-0808">Transferase</keyword>
<gene>
    <name evidence="9" type="ORF">D7D94_07050</name>
</gene>
<comment type="subcellular location">
    <subcellularLocation>
        <location evidence="1">Membrane</location>
        <topology evidence="1">Multi-pass membrane protein</topology>
    </subcellularLocation>
</comment>
<dbReference type="KEGG" id="moj:D7D94_07050"/>
<feature type="domain" description="GtrA/DPMS transmembrane" evidence="8">
    <location>
        <begin position="225"/>
        <end position="339"/>
    </location>
</feature>
<dbReference type="SUPFAM" id="SSF53448">
    <property type="entry name" value="Nucleotide-diphospho-sugar transferases"/>
    <property type="match status" value="1"/>
</dbReference>
<evidence type="ECO:0000256" key="3">
    <source>
        <dbReference type="ARBA" id="ARBA00022692"/>
    </source>
</evidence>
<keyword evidence="4 6" id="KW-1133">Transmembrane helix</keyword>
<dbReference type="Gene3D" id="3.90.550.10">
    <property type="entry name" value="Spore Coat Polysaccharide Biosynthesis Protein SpsA, Chain A"/>
    <property type="match status" value="1"/>
</dbReference>
<feature type="domain" description="Glycosyltransferase 2-like" evidence="7">
    <location>
        <begin position="4"/>
        <end position="129"/>
    </location>
</feature>
<sequence>MTVVAIPAYEPDHRLVDLTAAIRRLDPGLEIVVVDDGSAVFSAPVFAALEAAGIAVLSHGANRGKGAALRTLFQHARAHHPGAAVVTADADGQHAPDDIVRVAREAESRPEAIVLGVRAFDGEDVPLRSRFGNAVAARAFALATGERVADTQTGLRGVPAAALPWAVGLPGDRFEYEAVMLLRARRAGFALAQTPIATVYLDENRSSHFRPLRDSARVLAPLAAFLASSLLAAAVDAVLLWALLQASGWLPGAIVMARLVSAAVNFVVNRQWVFGRDGRPSALGVALGRYAALATAILAANVTLMTVLDALGVGLVVAKLATEGVLWVAAFVVQRVWVFARDRAAGSARQCGRHASGAETASPALANRKAVRRPYVLA</sequence>
<name>A0A6I6E3U7_9MICO</name>
<keyword evidence="5 6" id="KW-0472">Membrane</keyword>
<accession>A0A6I6E3U7</accession>